<accession>A0A4Q9MFA9</accession>
<feature type="transmembrane region" description="Helical" evidence="2">
    <location>
        <begin position="34"/>
        <end position="59"/>
    </location>
</feature>
<gene>
    <name evidence="3" type="ORF">BD311DRAFT_779894</name>
</gene>
<protein>
    <submittedName>
        <fullName evidence="3">Uncharacterized protein</fullName>
    </submittedName>
</protein>
<keyword evidence="2" id="KW-1133">Transmembrane helix</keyword>
<sequence length="275" mass="30410">MRFMVARDSSLPAPSPLPLSENVESSKPEIGGSYGGFIALVVSLACIFVFSCIGIFILLRSHEPTPYERQMRRSRARTRAEWTYEAPVGPPGIRERLAQLFGRRQGWIKASGGDGDEWDASDHTAPYYSASELRERDRAESQYPISASNATSTVGNPRNSVVPGARTDSVEVELRAPSPESLLSNAFQHDLQPSEESDRGRITPIPQVHTSSSPTPLSPVSSLSEHTHEGLEDGFERRDDRHFSVQSLSQDTGSISVRSMRKFDNGTKFREALTF</sequence>
<name>A0A4Q9MFA9_9APHY</name>
<feature type="region of interest" description="Disordered" evidence="1">
    <location>
        <begin position="1"/>
        <end position="20"/>
    </location>
</feature>
<organism evidence="3">
    <name type="scientific">Dichomitus squalens</name>
    <dbReference type="NCBI Taxonomy" id="114155"/>
    <lineage>
        <taxon>Eukaryota</taxon>
        <taxon>Fungi</taxon>
        <taxon>Dikarya</taxon>
        <taxon>Basidiomycota</taxon>
        <taxon>Agaricomycotina</taxon>
        <taxon>Agaricomycetes</taxon>
        <taxon>Polyporales</taxon>
        <taxon>Polyporaceae</taxon>
        <taxon>Dichomitus</taxon>
    </lineage>
</organism>
<keyword evidence="2" id="KW-0472">Membrane</keyword>
<reference evidence="3" key="1">
    <citation type="submission" date="2019-01" db="EMBL/GenBank/DDBJ databases">
        <title>Draft genome sequences of three monokaryotic isolates of the white-rot basidiomycete fungus Dichomitus squalens.</title>
        <authorList>
            <consortium name="DOE Joint Genome Institute"/>
            <person name="Lopez S.C."/>
            <person name="Andreopoulos B."/>
            <person name="Pangilinan J."/>
            <person name="Lipzen A."/>
            <person name="Riley R."/>
            <person name="Ahrendt S."/>
            <person name="Ng V."/>
            <person name="Barry K."/>
            <person name="Daum C."/>
            <person name="Grigoriev I.V."/>
            <person name="Hilden K.S."/>
            <person name="Makela M.R."/>
            <person name="de Vries R.P."/>
        </authorList>
    </citation>
    <scope>NUCLEOTIDE SEQUENCE [LARGE SCALE GENOMIC DNA]</scope>
    <source>
        <strain evidence="3">OM18370.1</strain>
    </source>
</reference>
<keyword evidence="2" id="KW-0812">Transmembrane</keyword>
<dbReference type="Proteomes" id="UP000292957">
    <property type="component" value="Unassembled WGS sequence"/>
</dbReference>
<feature type="compositionally biased region" description="Basic and acidic residues" evidence="1">
    <location>
        <begin position="225"/>
        <end position="239"/>
    </location>
</feature>
<proteinExistence type="predicted"/>
<evidence type="ECO:0000313" key="3">
    <source>
        <dbReference type="EMBL" id="TBU26080.1"/>
    </source>
</evidence>
<dbReference type="AlphaFoldDB" id="A0A4Q9MFA9"/>
<feature type="compositionally biased region" description="Polar residues" evidence="1">
    <location>
        <begin position="143"/>
        <end position="159"/>
    </location>
</feature>
<feature type="compositionally biased region" description="Low complexity" evidence="1">
    <location>
        <begin position="210"/>
        <end position="224"/>
    </location>
</feature>
<dbReference type="OrthoDB" id="3265603at2759"/>
<evidence type="ECO:0000256" key="2">
    <source>
        <dbReference type="SAM" id="Phobius"/>
    </source>
</evidence>
<feature type="region of interest" description="Disordered" evidence="1">
    <location>
        <begin position="129"/>
        <end position="239"/>
    </location>
</feature>
<dbReference type="EMBL" id="ML143451">
    <property type="protein sequence ID" value="TBU26080.1"/>
    <property type="molecule type" value="Genomic_DNA"/>
</dbReference>
<evidence type="ECO:0000256" key="1">
    <source>
        <dbReference type="SAM" id="MobiDB-lite"/>
    </source>
</evidence>